<evidence type="ECO:0000256" key="1">
    <source>
        <dbReference type="SAM" id="MobiDB-lite"/>
    </source>
</evidence>
<feature type="compositionally biased region" description="Basic and acidic residues" evidence="1">
    <location>
        <begin position="625"/>
        <end position="639"/>
    </location>
</feature>
<dbReference type="KEGG" id="srub:C2R22_24550"/>
<feature type="compositionally biased region" description="Polar residues" evidence="1">
    <location>
        <begin position="644"/>
        <end position="670"/>
    </location>
</feature>
<keyword evidence="2" id="KW-0614">Plasmid</keyword>
<dbReference type="RefSeq" id="WP_103428380.1">
    <property type="nucleotide sequence ID" value="NZ_CP026314.1"/>
</dbReference>
<feature type="region of interest" description="Disordered" evidence="1">
    <location>
        <begin position="615"/>
        <end position="687"/>
    </location>
</feature>
<proteinExistence type="predicted"/>
<geneLocation type="plasmid" evidence="2 3">
    <name>unnamed5</name>
</geneLocation>
<organism evidence="2 3">
    <name type="scientific">Salinigranum rubrum</name>
    <dbReference type="NCBI Taxonomy" id="755307"/>
    <lineage>
        <taxon>Archaea</taxon>
        <taxon>Methanobacteriati</taxon>
        <taxon>Methanobacteriota</taxon>
        <taxon>Stenosarchaea group</taxon>
        <taxon>Halobacteria</taxon>
        <taxon>Halobacteriales</taxon>
        <taxon>Haloferacaceae</taxon>
        <taxon>Salinigranum</taxon>
    </lineage>
</organism>
<accession>A0A2I8VS23</accession>
<dbReference type="GeneID" id="35595336"/>
<keyword evidence="3" id="KW-1185">Reference proteome</keyword>
<evidence type="ECO:0000313" key="3">
    <source>
        <dbReference type="Proteomes" id="UP000236584"/>
    </source>
</evidence>
<feature type="compositionally biased region" description="Basic and acidic residues" evidence="1">
    <location>
        <begin position="677"/>
        <end position="687"/>
    </location>
</feature>
<name>A0A2I8VS23_9EURY</name>
<gene>
    <name evidence="2" type="ORF">C2R22_24550</name>
</gene>
<reference evidence="2 3" key="1">
    <citation type="submission" date="2018-01" db="EMBL/GenBank/DDBJ databases">
        <title>Complete genome sequence of Salinigranum rubrum GX10T, an extremely halophilic archaeon isolated from a marine solar saltern.</title>
        <authorList>
            <person name="Han S."/>
        </authorList>
    </citation>
    <scope>NUCLEOTIDE SEQUENCE [LARGE SCALE GENOMIC DNA]</scope>
    <source>
        <strain evidence="2 3">GX10</strain>
        <plasmid evidence="3">Plasmid unnamed5</plasmid>
    </source>
</reference>
<sequence>MSTEKRRYGEHVQSRTKRERQYQTKQRLKASVEDANKAIATAEYHRAGTLLRDVILPLLSELDDAEPMSTYHRKLSKKDSAAWYWSELKQFRDRTDHILQQVARDDLSPGGRLSTETNGVTSEVRDARRVIRRALDSAESITAHHSITDDGLTNRVDGMGFSVKLGEHLQDYEMNIGDPVRAVTEEAGPLKTLHSGGTGSGKSTGAEREFEDLYRRNFNGEEMKCIDLVGLGEGENVPTYDIPQQQDALREAREEMGLSADFLDDEAYDPDVEVLVPMTPELNGMELPFDTEAEEFVPQPFTIPASSLSKPLMVALISSRLSTQQEQTIRDVYETVDRQQNDWRLADLGEEILRRDELSDKHKRNALSVLRSLHNEGFIRTHQDDYTIDWDDIFHSTETVTVFSQSLCRSEVAQLITVAYLFDRVWSLRRSNHYYPPLAVLARELWEIVPHSKRDADDGRAAAIQEAVSYRVWRLLRKNRHIRTTVVGDTQHPSDLHIAVREMFNRYVVYDGDNKSFKNIFSWTSNDRWKAFRSTISEKTGTAGIVGMVEPAVEERRIEFLSPFQYAPPSHHHHDADVDATGWHARAKYVEHEELRMPQWDLSVPQNLDVPTLEEFEKEQEDDGPTQKEPIEYHREEARRRARNGQSIRTIQSEIPNNPDTGNPYGTSSIHGWVSDIIDRRTNSAKS</sequence>
<dbReference type="EMBL" id="CP026314">
    <property type="protein sequence ID" value="AUV84702.1"/>
    <property type="molecule type" value="Genomic_DNA"/>
</dbReference>
<dbReference type="AlphaFoldDB" id="A0A2I8VS23"/>
<feature type="region of interest" description="Disordered" evidence="1">
    <location>
        <begin position="1"/>
        <end position="23"/>
    </location>
</feature>
<evidence type="ECO:0000313" key="2">
    <source>
        <dbReference type="EMBL" id="AUV84702.1"/>
    </source>
</evidence>
<feature type="compositionally biased region" description="Acidic residues" evidence="1">
    <location>
        <begin position="615"/>
        <end position="624"/>
    </location>
</feature>
<dbReference type="OrthoDB" id="350266at2157"/>
<protein>
    <submittedName>
        <fullName evidence="2">Uncharacterized protein</fullName>
    </submittedName>
</protein>
<dbReference type="Proteomes" id="UP000236584">
    <property type="component" value="Plasmid unnamed5"/>
</dbReference>
<feature type="compositionally biased region" description="Basic and acidic residues" evidence="1">
    <location>
        <begin position="1"/>
        <end position="13"/>
    </location>
</feature>